<keyword evidence="4" id="KW-1185">Reference proteome</keyword>
<dbReference type="InterPro" id="IPR001387">
    <property type="entry name" value="Cro/C1-type_HTH"/>
</dbReference>
<dbReference type="InterPro" id="IPR010982">
    <property type="entry name" value="Lambda_DNA-bd_dom_sf"/>
</dbReference>
<gene>
    <name evidence="3" type="ORF">Q31a_31630</name>
</gene>
<accession>A0A518G8D2</accession>
<dbReference type="RefSeq" id="WP_145079065.1">
    <property type="nucleotide sequence ID" value="NZ_CP036298.1"/>
</dbReference>
<proteinExistence type="predicted"/>
<evidence type="ECO:0000313" key="4">
    <source>
        <dbReference type="Proteomes" id="UP000318017"/>
    </source>
</evidence>
<reference evidence="3 4" key="1">
    <citation type="submission" date="2019-02" db="EMBL/GenBank/DDBJ databases">
        <title>Deep-cultivation of Planctomycetes and their phenomic and genomic characterization uncovers novel biology.</title>
        <authorList>
            <person name="Wiegand S."/>
            <person name="Jogler M."/>
            <person name="Boedeker C."/>
            <person name="Pinto D."/>
            <person name="Vollmers J."/>
            <person name="Rivas-Marin E."/>
            <person name="Kohn T."/>
            <person name="Peeters S.H."/>
            <person name="Heuer A."/>
            <person name="Rast P."/>
            <person name="Oberbeckmann S."/>
            <person name="Bunk B."/>
            <person name="Jeske O."/>
            <person name="Meyerdierks A."/>
            <person name="Storesund J.E."/>
            <person name="Kallscheuer N."/>
            <person name="Luecker S."/>
            <person name="Lage O.M."/>
            <person name="Pohl T."/>
            <person name="Merkel B.J."/>
            <person name="Hornburger P."/>
            <person name="Mueller R.-W."/>
            <person name="Bruemmer F."/>
            <person name="Labrenz M."/>
            <person name="Spormann A.M."/>
            <person name="Op den Camp H."/>
            <person name="Overmann J."/>
            <person name="Amann R."/>
            <person name="Jetten M.S.M."/>
            <person name="Mascher T."/>
            <person name="Medema M.H."/>
            <person name="Devos D.P."/>
            <person name="Kaster A.-K."/>
            <person name="Ovreas L."/>
            <person name="Rohde M."/>
            <person name="Galperin M.Y."/>
            <person name="Jogler C."/>
        </authorList>
    </citation>
    <scope>NUCLEOTIDE SEQUENCE [LARGE SCALE GENOMIC DNA]</scope>
    <source>
        <strain evidence="3 4">Q31a</strain>
    </source>
</reference>
<dbReference type="EMBL" id="CP036298">
    <property type="protein sequence ID" value="QDV24841.1"/>
    <property type="molecule type" value="Genomic_DNA"/>
</dbReference>
<dbReference type="SUPFAM" id="SSF47413">
    <property type="entry name" value="lambda repressor-like DNA-binding domains"/>
    <property type="match status" value="1"/>
</dbReference>
<organism evidence="3 4">
    <name type="scientific">Aureliella helgolandensis</name>
    <dbReference type="NCBI Taxonomy" id="2527968"/>
    <lineage>
        <taxon>Bacteria</taxon>
        <taxon>Pseudomonadati</taxon>
        <taxon>Planctomycetota</taxon>
        <taxon>Planctomycetia</taxon>
        <taxon>Pirellulales</taxon>
        <taxon>Pirellulaceae</taxon>
        <taxon>Aureliella</taxon>
    </lineage>
</organism>
<dbReference type="GO" id="GO:0003677">
    <property type="term" value="F:DNA binding"/>
    <property type="evidence" value="ECO:0007669"/>
    <property type="project" value="InterPro"/>
</dbReference>
<feature type="domain" description="HTH cro/C1-type" evidence="2">
    <location>
        <begin position="88"/>
        <end position="142"/>
    </location>
</feature>
<evidence type="ECO:0000313" key="3">
    <source>
        <dbReference type="EMBL" id="QDV24841.1"/>
    </source>
</evidence>
<evidence type="ECO:0000256" key="1">
    <source>
        <dbReference type="SAM" id="MobiDB-lite"/>
    </source>
</evidence>
<dbReference type="AlphaFoldDB" id="A0A518G8D2"/>
<sequence length="230" mass="24943">MSSAFPTSSANALTGLEYLGCCADSNSNPPTALKSCQSHSTAPKRQLDVQPNTARSARFEPAVKRPVAPTPSKSVAKAGQPPQVFHRVAEVRESQGLTERTIAKRMGIDIRSYRRLECATTDLCLSELVALQKALDVPLVDLLEDQDCLSRPVEQRAGMVKVMKTAVALREIKAAPRVQRLSSMLCEQLVSLMPELRDVSGWPQFGARRGQSAVAKALMLPIDTSDLSAD</sequence>
<feature type="region of interest" description="Disordered" evidence="1">
    <location>
        <begin position="29"/>
        <end position="81"/>
    </location>
</feature>
<dbReference type="OrthoDB" id="276462at2"/>
<name>A0A518G8D2_9BACT</name>
<dbReference type="PROSITE" id="PS50943">
    <property type="entry name" value="HTH_CROC1"/>
    <property type="match status" value="1"/>
</dbReference>
<dbReference type="Proteomes" id="UP000318017">
    <property type="component" value="Chromosome"/>
</dbReference>
<feature type="compositionally biased region" description="Polar residues" evidence="1">
    <location>
        <begin position="29"/>
        <end position="55"/>
    </location>
</feature>
<dbReference type="Pfam" id="PF01381">
    <property type="entry name" value="HTH_3"/>
    <property type="match status" value="1"/>
</dbReference>
<dbReference type="SMART" id="SM00530">
    <property type="entry name" value="HTH_XRE"/>
    <property type="match status" value="1"/>
</dbReference>
<evidence type="ECO:0000259" key="2">
    <source>
        <dbReference type="PROSITE" id="PS50943"/>
    </source>
</evidence>
<protein>
    <recommendedName>
        <fullName evidence="2">HTH cro/C1-type domain-containing protein</fullName>
    </recommendedName>
</protein>
<dbReference type="Gene3D" id="1.10.260.40">
    <property type="entry name" value="lambda repressor-like DNA-binding domains"/>
    <property type="match status" value="1"/>
</dbReference>
<dbReference type="KEGG" id="ahel:Q31a_31630"/>
<dbReference type="CDD" id="cd00093">
    <property type="entry name" value="HTH_XRE"/>
    <property type="match status" value="1"/>
</dbReference>